<dbReference type="Proteomes" id="UP001151088">
    <property type="component" value="Unassembled WGS sequence"/>
</dbReference>
<protein>
    <submittedName>
        <fullName evidence="3">Uncharacterized protein</fullName>
    </submittedName>
</protein>
<organism evidence="3 4">
    <name type="scientific">Ancylobacter mangrovi</name>
    <dbReference type="NCBI Taxonomy" id="2972472"/>
    <lineage>
        <taxon>Bacteria</taxon>
        <taxon>Pseudomonadati</taxon>
        <taxon>Pseudomonadota</taxon>
        <taxon>Alphaproteobacteria</taxon>
        <taxon>Hyphomicrobiales</taxon>
        <taxon>Xanthobacteraceae</taxon>
        <taxon>Ancylobacter</taxon>
    </lineage>
</organism>
<feature type="region of interest" description="Disordered" evidence="1">
    <location>
        <begin position="32"/>
        <end position="116"/>
    </location>
</feature>
<evidence type="ECO:0000313" key="3">
    <source>
        <dbReference type="EMBL" id="MCS0495919.1"/>
    </source>
</evidence>
<dbReference type="EMBL" id="JANTHZ010000005">
    <property type="protein sequence ID" value="MCS0495919.1"/>
    <property type="molecule type" value="Genomic_DNA"/>
</dbReference>
<gene>
    <name evidence="3" type="ORF">NVS89_12495</name>
</gene>
<proteinExistence type="predicted"/>
<reference evidence="3" key="1">
    <citation type="submission" date="2022-08" db="EMBL/GenBank/DDBJ databases">
        <authorList>
            <person name="Li F."/>
        </authorList>
    </citation>
    <scope>NUCLEOTIDE SEQUENCE</scope>
    <source>
        <strain evidence="3">MQZ15Z-1</strain>
    </source>
</reference>
<feature type="signal peptide" evidence="2">
    <location>
        <begin position="1"/>
        <end position="28"/>
    </location>
</feature>
<dbReference type="RefSeq" id="WP_258733087.1">
    <property type="nucleotide sequence ID" value="NZ_JANTHZ010000005.1"/>
</dbReference>
<feature type="chain" id="PRO_5040912540" evidence="2">
    <location>
        <begin position="29"/>
        <end position="203"/>
    </location>
</feature>
<feature type="compositionally biased region" description="Pro residues" evidence="1">
    <location>
        <begin position="41"/>
        <end position="53"/>
    </location>
</feature>
<evidence type="ECO:0000256" key="2">
    <source>
        <dbReference type="SAM" id="SignalP"/>
    </source>
</evidence>
<evidence type="ECO:0000313" key="4">
    <source>
        <dbReference type="Proteomes" id="UP001151088"/>
    </source>
</evidence>
<feature type="compositionally biased region" description="Pro residues" evidence="1">
    <location>
        <begin position="87"/>
        <end position="99"/>
    </location>
</feature>
<feature type="compositionally biased region" description="Low complexity" evidence="1">
    <location>
        <begin position="61"/>
        <end position="71"/>
    </location>
</feature>
<name>A0A9X2PEH8_9HYPH</name>
<sequence>MKMSHPSAACTTVLGVLAGLLLAMAAMAQDAPSAPAGAAPTAPPNVAPPPAAKPPEKSPPEKAAPAANAPAAKPPAAKPPAATLPATKPPATPAPPPGPTGGTQPAPSAADSPEVDPDMQRIAACKAEALKRLKLRSPAVDDIYLDVDGLTVAHADLKIGDTPVKGVIMGEAYIQRDRSDTANRFLCLTGDKDQVIFTFFTER</sequence>
<accession>A0A9X2PEH8</accession>
<dbReference type="AlphaFoldDB" id="A0A9X2PEH8"/>
<keyword evidence="2" id="KW-0732">Signal</keyword>
<keyword evidence="4" id="KW-1185">Reference proteome</keyword>
<comment type="caution">
    <text evidence="3">The sequence shown here is derived from an EMBL/GenBank/DDBJ whole genome shotgun (WGS) entry which is preliminary data.</text>
</comment>
<evidence type="ECO:0000256" key="1">
    <source>
        <dbReference type="SAM" id="MobiDB-lite"/>
    </source>
</evidence>